<dbReference type="EMBL" id="CP065047">
    <property type="protein sequence ID" value="QPI37914.1"/>
    <property type="molecule type" value="Genomic_DNA"/>
</dbReference>
<comment type="pathway">
    <text evidence="2">Cofactor biosynthesis; 7,8-dihydroneopterin triphosphate biosynthesis; 7,8-dihydroneopterin triphosphate from GTP: step 1/1.</text>
</comment>
<protein>
    <recommendedName>
        <fullName evidence="4">GTP cyclohydrolase 1</fullName>
        <ecNumber evidence="3">3.5.4.16</ecNumber>
    </recommendedName>
    <alternativeName>
        <fullName evidence="7">GTP cyclohydrolase I</fullName>
    </alternativeName>
</protein>
<dbReference type="GO" id="GO:0006729">
    <property type="term" value="P:tetrahydrobiopterin biosynthetic process"/>
    <property type="evidence" value="ECO:0007669"/>
    <property type="project" value="TreeGrafter"/>
</dbReference>
<keyword evidence="5" id="KW-0554">One-carbon metabolism</keyword>
<evidence type="ECO:0000259" key="9">
    <source>
        <dbReference type="Pfam" id="PF01227"/>
    </source>
</evidence>
<dbReference type="GO" id="GO:0008270">
    <property type="term" value="F:zinc ion binding"/>
    <property type="evidence" value="ECO:0007669"/>
    <property type="project" value="TreeGrafter"/>
</dbReference>
<feature type="compositionally biased region" description="Basic and acidic residues" evidence="8">
    <location>
        <begin position="1"/>
        <end position="21"/>
    </location>
</feature>
<feature type="domain" description="GTP cyclohydrolase I" evidence="9">
    <location>
        <begin position="45"/>
        <end position="167"/>
    </location>
</feature>
<dbReference type="Proteomes" id="UP000663583">
    <property type="component" value="Chromosome"/>
</dbReference>
<dbReference type="PANTHER" id="PTHR11109">
    <property type="entry name" value="GTP CYCLOHYDROLASE I"/>
    <property type="match status" value="1"/>
</dbReference>
<dbReference type="KEGG" id="mku:I2456_27365"/>
<accession>A0AAX1J8S5</accession>
<dbReference type="GO" id="GO:0005525">
    <property type="term" value="F:GTP binding"/>
    <property type="evidence" value="ECO:0007669"/>
    <property type="project" value="TreeGrafter"/>
</dbReference>
<keyword evidence="6" id="KW-0378">Hydrolase</keyword>
<proteinExistence type="predicted"/>
<sequence>MLHPTEEDAERSPMLRHDNESAHTGGTLLQFPIGRVTVTPPVTRESEFEIVGPIPFQALCGDHLLPFDGVVHIGYVRGRNQLHLSEFNRVVDACSGGIQAQQWMTTRIALWLHNEIAPRGLGVLVEGDYGCATAFGGAAVSRLTTTMAFYGSLRRSAEEQREFLALARKNSERPESLAR</sequence>
<reference evidence="10" key="1">
    <citation type="submission" date="2020-11" db="EMBL/GenBank/DDBJ databases">
        <title>Intraspecies plasmid and genomic variation of Mycobacterium kubicae revealed by the complete genome sequences of two clinical isolates.</title>
        <authorList>
            <person name="Hendrix J.R."/>
            <person name="Epperson L.E."/>
            <person name="Honda J.R."/>
            <person name="Strong M."/>
        </authorList>
    </citation>
    <scope>NUCLEOTIDE SEQUENCE</scope>
    <source>
        <strain evidence="10">JCM 13573</strain>
    </source>
</reference>
<dbReference type="PANTHER" id="PTHR11109:SF7">
    <property type="entry name" value="GTP CYCLOHYDROLASE 1"/>
    <property type="match status" value="1"/>
</dbReference>
<dbReference type="EC" id="3.5.4.16" evidence="3"/>
<gene>
    <name evidence="10" type="ORF">I2456_27365</name>
</gene>
<evidence type="ECO:0000256" key="1">
    <source>
        <dbReference type="ARBA" id="ARBA00001052"/>
    </source>
</evidence>
<evidence type="ECO:0000313" key="11">
    <source>
        <dbReference type="Proteomes" id="UP000663583"/>
    </source>
</evidence>
<dbReference type="Pfam" id="PF01227">
    <property type="entry name" value="GTP_cyclohydroI"/>
    <property type="match status" value="1"/>
</dbReference>
<dbReference type="GO" id="GO:0003934">
    <property type="term" value="F:GTP cyclohydrolase I activity"/>
    <property type="evidence" value="ECO:0007669"/>
    <property type="project" value="UniProtKB-EC"/>
</dbReference>
<name>A0AAX1J8S5_9MYCO</name>
<evidence type="ECO:0000256" key="7">
    <source>
        <dbReference type="ARBA" id="ARBA00030854"/>
    </source>
</evidence>
<evidence type="ECO:0000256" key="8">
    <source>
        <dbReference type="SAM" id="MobiDB-lite"/>
    </source>
</evidence>
<dbReference type="InterPro" id="IPR001474">
    <property type="entry name" value="GTP_CycHdrlase_I"/>
</dbReference>
<organism evidence="10 11">
    <name type="scientific">Mycobacterium kubicae</name>
    <dbReference type="NCBI Taxonomy" id="120959"/>
    <lineage>
        <taxon>Bacteria</taxon>
        <taxon>Bacillati</taxon>
        <taxon>Actinomycetota</taxon>
        <taxon>Actinomycetes</taxon>
        <taxon>Mycobacteriales</taxon>
        <taxon>Mycobacteriaceae</taxon>
        <taxon>Mycobacterium</taxon>
        <taxon>Mycobacterium simiae complex</taxon>
    </lineage>
</organism>
<dbReference type="RefSeq" id="WP_085074909.1">
    <property type="nucleotide sequence ID" value="NZ_BLKU01000005.1"/>
</dbReference>
<evidence type="ECO:0000256" key="5">
    <source>
        <dbReference type="ARBA" id="ARBA00022563"/>
    </source>
</evidence>
<dbReference type="SUPFAM" id="SSF55620">
    <property type="entry name" value="Tetrahydrobiopterin biosynthesis enzymes-like"/>
    <property type="match status" value="1"/>
</dbReference>
<dbReference type="AlphaFoldDB" id="A0AAX1J8S5"/>
<dbReference type="InterPro" id="IPR020602">
    <property type="entry name" value="GTP_CycHdrlase_I_dom"/>
</dbReference>
<comment type="catalytic activity">
    <reaction evidence="1">
        <text>GTP + H2O = 7,8-dihydroneopterin 3'-triphosphate + formate + H(+)</text>
        <dbReference type="Rhea" id="RHEA:17473"/>
        <dbReference type="ChEBI" id="CHEBI:15377"/>
        <dbReference type="ChEBI" id="CHEBI:15378"/>
        <dbReference type="ChEBI" id="CHEBI:15740"/>
        <dbReference type="ChEBI" id="CHEBI:37565"/>
        <dbReference type="ChEBI" id="CHEBI:58462"/>
        <dbReference type="EC" id="3.5.4.16"/>
    </reaction>
</comment>
<evidence type="ECO:0000256" key="6">
    <source>
        <dbReference type="ARBA" id="ARBA00022801"/>
    </source>
</evidence>
<dbReference type="InterPro" id="IPR043133">
    <property type="entry name" value="GTP-CH-I_C/QueF"/>
</dbReference>
<dbReference type="GO" id="GO:0006730">
    <property type="term" value="P:one-carbon metabolic process"/>
    <property type="evidence" value="ECO:0007669"/>
    <property type="project" value="UniProtKB-KW"/>
</dbReference>
<dbReference type="GO" id="GO:0046654">
    <property type="term" value="P:tetrahydrofolate biosynthetic process"/>
    <property type="evidence" value="ECO:0007669"/>
    <property type="project" value="InterPro"/>
</dbReference>
<evidence type="ECO:0000256" key="3">
    <source>
        <dbReference type="ARBA" id="ARBA00012715"/>
    </source>
</evidence>
<evidence type="ECO:0000256" key="2">
    <source>
        <dbReference type="ARBA" id="ARBA00005080"/>
    </source>
</evidence>
<dbReference type="Gene3D" id="3.30.1130.10">
    <property type="match status" value="1"/>
</dbReference>
<dbReference type="GO" id="GO:0005737">
    <property type="term" value="C:cytoplasm"/>
    <property type="evidence" value="ECO:0007669"/>
    <property type="project" value="TreeGrafter"/>
</dbReference>
<evidence type="ECO:0000313" key="10">
    <source>
        <dbReference type="EMBL" id="QPI37914.1"/>
    </source>
</evidence>
<feature type="region of interest" description="Disordered" evidence="8">
    <location>
        <begin position="1"/>
        <end position="26"/>
    </location>
</feature>
<evidence type="ECO:0000256" key="4">
    <source>
        <dbReference type="ARBA" id="ARBA00017272"/>
    </source>
</evidence>